<name>A0ABU3LD02_9FLAO</name>
<keyword evidence="2" id="KW-1185">Reference proteome</keyword>
<dbReference type="RefSeq" id="WP_349240323.1">
    <property type="nucleotide sequence ID" value="NZ_JAVTTO010000001.1"/>
</dbReference>
<proteinExistence type="predicted"/>
<protein>
    <submittedName>
        <fullName evidence="1">Uncharacterized protein</fullName>
    </submittedName>
</protein>
<dbReference type="Proteomes" id="UP001257277">
    <property type="component" value="Unassembled WGS sequence"/>
</dbReference>
<sequence length="359" mass="41779">MNRTLTIFLIFVSVNLYCQDSIGIKSDSLKQEKKIIQPEDTVKTKKSQKTDTIKLSFKNDITIPIAKDNLTKVVMVKEKTKVDWLKYLLPIFTLFLGIWVKGIIEKRSDKKKLIKSGERWIAELRSVEEPIKKQIQFLQEYSDEHKKEDFKIRNLELISSLSGEVFKSLDKNDLIKYIELNNKKTDFKEIVKISNSTHGYVSVLEHLYETLRDKFNRYLTGTSKHTTSLSLSLQDFSSAFKDYGVELEKELNSDPLDDPRYRPIADLYSAQIMPYLKEGNFNPFVLRREFFLPLVDILAHLRLDPRTKGLAKAMTKGLNAIRGIELEKDYMSKNLDSIITQYNKQLTGLEELINKIKKH</sequence>
<accession>A0ABU3LD02</accession>
<reference evidence="1 2" key="1">
    <citation type="submission" date="2023-09" db="EMBL/GenBank/DDBJ databases">
        <title>Novel taxa isolated from Blanes Bay.</title>
        <authorList>
            <person name="Rey-Velasco X."/>
            <person name="Lucena T."/>
        </authorList>
    </citation>
    <scope>NUCLEOTIDE SEQUENCE [LARGE SCALE GENOMIC DNA]</scope>
    <source>
        <strain evidence="1 2">S356</strain>
    </source>
</reference>
<comment type="caution">
    <text evidence="1">The sequence shown here is derived from an EMBL/GenBank/DDBJ whole genome shotgun (WGS) entry which is preliminary data.</text>
</comment>
<evidence type="ECO:0000313" key="2">
    <source>
        <dbReference type="Proteomes" id="UP001257277"/>
    </source>
</evidence>
<gene>
    <name evidence="1" type="ORF">RQM59_01690</name>
</gene>
<dbReference type="EMBL" id="JAVTTO010000001">
    <property type="protein sequence ID" value="MDT7831069.1"/>
    <property type="molecule type" value="Genomic_DNA"/>
</dbReference>
<evidence type="ECO:0000313" key="1">
    <source>
        <dbReference type="EMBL" id="MDT7831069.1"/>
    </source>
</evidence>
<organism evidence="1 2">
    <name type="scientific">Asprobacillus argus</name>
    <dbReference type="NCBI Taxonomy" id="3076534"/>
    <lineage>
        <taxon>Bacteria</taxon>
        <taxon>Pseudomonadati</taxon>
        <taxon>Bacteroidota</taxon>
        <taxon>Flavobacteriia</taxon>
        <taxon>Flavobacteriales</taxon>
        <taxon>Flavobacteriaceae</taxon>
        <taxon>Asprobacillus</taxon>
    </lineage>
</organism>